<keyword evidence="7" id="KW-1185">Reference proteome</keyword>
<dbReference type="NCBIfam" id="TIGR00368">
    <property type="entry name" value="YifB family Mg chelatase-like AAA ATPase"/>
    <property type="match status" value="1"/>
</dbReference>
<feature type="domain" description="MCM C-terminal AAA(+) ATPase" evidence="5">
    <location>
        <begin position="291"/>
        <end position="349"/>
    </location>
</feature>
<comment type="similarity">
    <text evidence="1">Belongs to the Mg-chelatase subunits D/I family. ComM subfamily.</text>
</comment>
<dbReference type="InterPro" id="IPR004482">
    <property type="entry name" value="Mg_chelat-rel"/>
</dbReference>
<dbReference type="EMBL" id="AP012319">
    <property type="protein sequence ID" value="BAL92231.1"/>
    <property type="molecule type" value="Genomic_DNA"/>
</dbReference>
<evidence type="ECO:0000313" key="7">
    <source>
        <dbReference type="Proteomes" id="UP000007882"/>
    </source>
</evidence>
<dbReference type="InterPro" id="IPR000523">
    <property type="entry name" value="Mg_chelatse_chII-like_cat_dom"/>
</dbReference>
<protein>
    <submittedName>
        <fullName evidence="6">Putative magnesium chelatase</fullName>
    </submittedName>
</protein>
<dbReference type="STRING" id="512565.AMIS_70110"/>
<dbReference type="Gene3D" id="3.30.230.10">
    <property type="match status" value="1"/>
</dbReference>
<proteinExistence type="inferred from homology"/>
<dbReference type="AlphaFoldDB" id="I0HGU4"/>
<dbReference type="PANTHER" id="PTHR32039:SF7">
    <property type="entry name" value="COMPETENCE PROTEIN COMM"/>
    <property type="match status" value="1"/>
</dbReference>
<dbReference type="PANTHER" id="PTHR32039">
    <property type="entry name" value="MAGNESIUM-CHELATASE SUBUNIT CHLI"/>
    <property type="match status" value="1"/>
</dbReference>
<dbReference type="SMART" id="SM00382">
    <property type="entry name" value="AAA"/>
    <property type="match status" value="1"/>
</dbReference>
<dbReference type="Pfam" id="PF13541">
    <property type="entry name" value="ChlI"/>
    <property type="match status" value="1"/>
</dbReference>
<dbReference type="Pfam" id="PF01078">
    <property type="entry name" value="Mg_chelatase"/>
    <property type="match status" value="1"/>
</dbReference>
<dbReference type="InterPro" id="IPR027417">
    <property type="entry name" value="P-loop_NTPase"/>
</dbReference>
<dbReference type="Proteomes" id="UP000007882">
    <property type="component" value="Chromosome"/>
</dbReference>
<evidence type="ECO:0000256" key="2">
    <source>
        <dbReference type="ARBA" id="ARBA00022741"/>
    </source>
</evidence>
<dbReference type="PATRIC" id="fig|512565.3.peg.7016"/>
<evidence type="ECO:0000256" key="3">
    <source>
        <dbReference type="ARBA" id="ARBA00022840"/>
    </source>
</evidence>
<dbReference type="Gene3D" id="3.40.50.300">
    <property type="entry name" value="P-loop containing nucleotide triphosphate hydrolases"/>
    <property type="match status" value="1"/>
</dbReference>
<dbReference type="RefSeq" id="WP_014447116.1">
    <property type="nucleotide sequence ID" value="NC_017093.1"/>
</dbReference>
<evidence type="ECO:0000313" key="6">
    <source>
        <dbReference type="EMBL" id="BAL92231.1"/>
    </source>
</evidence>
<name>I0HGU4_ACTM4</name>
<dbReference type="KEGG" id="ams:AMIS_70110"/>
<keyword evidence="3" id="KW-0067">ATP-binding</keyword>
<dbReference type="InterPro" id="IPR045006">
    <property type="entry name" value="CHLI-like"/>
</dbReference>
<gene>
    <name evidence="6" type="ordered locus">AMIS_70110</name>
</gene>
<organism evidence="6 7">
    <name type="scientific">Actinoplanes missouriensis (strain ATCC 14538 / DSM 43046 / CBS 188.64 / JCM 3121 / NBRC 102363 / NCIMB 12654 / NRRL B-3342 / UNCC 431)</name>
    <dbReference type="NCBI Taxonomy" id="512565"/>
    <lineage>
        <taxon>Bacteria</taxon>
        <taxon>Bacillati</taxon>
        <taxon>Actinomycetota</taxon>
        <taxon>Actinomycetes</taxon>
        <taxon>Micromonosporales</taxon>
        <taxon>Micromonosporaceae</taxon>
        <taxon>Actinoplanes</taxon>
    </lineage>
</organism>
<evidence type="ECO:0000256" key="4">
    <source>
        <dbReference type="SAM" id="MobiDB-lite"/>
    </source>
</evidence>
<dbReference type="SUPFAM" id="SSF54211">
    <property type="entry name" value="Ribosomal protein S5 domain 2-like"/>
    <property type="match status" value="1"/>
</dbReference>
<evidence type="ECO:0000259" key="5">
    <source>
        <dbReference type="PROSITE" id="PS50051"/>
    </source>
</evidence>
<dbReference type="eggNOG" id="COG0606">
    <property type="taxonomic scope" value="Bacteria"/>
</dbReference>
<dbReference type="InterPro" id="IPR025158">
    <property type="entry name" value="Mg_chelat-rel_C"/>
</dbReference>
<dbReference type="InterPro" id="IPR001208">
    <property type="entry name" value="MCM_dom"/>
</dbReference>
<dbReference type="PROSITE" id="PS50051">
    <property type="entry name" value="MCM_2"/>
    <property type="match status" value="1"/>
</dbReference>
<feature type="region of interest" description="Disordered" evidence="4">
    <location>
        <begin position="500"/>
        <end position="523"/>
    </location>
</feature>
<dbReference type="OrthoDB" id="9813147at2"/>
<evidence type="ECO:0000256" key="1">
    <source>
        <dbReference type="ARBA" id="ARBA00006354"/>
    </source>
</evidence>
<accession>I0HGU4</accession>
<dbReference type="Pfam" id="PF13335">
    <property type="entry name" value="Mg_chelatase_C"/>
    <property type="match status" value="1"/>
</dbReference>
<dbReference type="InterPro" id="IPR020568">
    <property type="entry name" value="Ribosomal_Su5_D2-typ_SF"/>
</dbReference>
<dbReference type="GO" id="GO:0005524">
    <property type="term" value="F:ATP binding"/>
    <property type="evidence" value="ECO:0007669"/>
    <property type="project" value="UniProtKB-KW"/>
</dbReference>
<dbReference type="GO" id="GO:0003677">
    <property type="term" value="F:DNA binding"/>
    <property type="evidence" value="ECO:0007669"/>
    <property type="project" value="InterPro"/>
</dbReference>
<dbReference type="CDD" id="cd00009">
    <property type="entry name" value="AAA"/>
    <property type="match status" value="1"/>
</dbReference>
<reference evidence="6 7" key="1">
    <citation type="submission" date="2012-02" db="EMBL/GenBank/DDBJ databases">
        <title>Complete genome sequence of Actinoplanes missouriensis 431 (= NBRC 102363).</title>
        <authorList>
            <person name="Ohnishi Y."/>
            <person name="Ishikawa J."/>
            <person name="Sekine M."/>
            <person name="Hosoyama A."/>
            <person name="Harada T."/>
            <person name="Narita H."/>
            <person name="Hata T."/>
            <person name="Konno Y."/>
            <person name="Tutikane K."/>
            <person name="Fujita N."/>
            <person name="Horinouchi S."/>
            <person name="Hayakawa M."/>
        </authorList>
    </citation>
    <scope>NUCLEOTIDE SEQUENCE [LARGE SCALE GENOMIC DNA]</scope>
    <source>
        <strain evidence="7">ATCC 14538 / DSM 43046 / CBS 188.64 / JCM 3121 / NBRC 102363 / NCIMB 12654 / NRRL B-3342 / UNCC 431</strain>
    </source>
</reference>
<dbReference type="SUPFAM" id="SSF52540">
    <property type="entry name" value="P-loop containing nucleoside triphosphate hydrolases"/>
    <property type="match status" value="1"/>
</dbReference>
<dbReference type="InterPro" id="IPR014721">
    <property type="entry name" value="Ribsml_uS5_D2-typ_fold_subgr"/>
</dbReference>
<dbReference type="InterPro" id="IPR003593">
    <property type="entry name" value="AAA+_ATPase"/>
</dbReference>
<sequence>MSYARVLCAGLVGVTGHLVEVEADLSNGLPALVLTGLPDTALHEARDRVRAAVLNSGREWPNRRITVNLLPAGLPKHGSGFDLAIAAALLAGAGELPPARLAGVALLGELGLDGTVRPVRGVLPMVAAAARAGVTRVIVPLDNAHEASVVPGVTVRAVESLHRLVDFVQGNAPLLDPPPAVPSPPQRQPDLADVSGMQTARYALEIAAAGGHHLALIGPPGAGKTMLAERLPSILPELDDDAALEVTALQSIAGILPVGGGLVRRPPFQAPHHSASMASLIGGGPGLARPGAMSLAHQGVLFLDEVPEIARSTLQALRQPLESGRVVLARTRGTTEYPARVQLVAAANPCPCATAAGDQHCICPATARRRYLGKLSGPLLDRIDIKVTVQPLRAVQLTDLSVPAESSAVVADRVVRARENARARWAQAGWRLNTEVPGPALRRRPWGLPPPDTALLRAALDRGALSARGFDRVLRLAWTIADLDGRDRPAKSDVAEAFQMRMGDISDSDRPATPNGDHDDDEP</sequence>
<keyword evidence="2" id="KW-0547">Nucleotide-binding</keyword>
<dbReference type="HOGENOM" id="CLU_026145_1_0_11"/>